<dbReference type="PIRSF" id="PIRSF022950">
    <property type="entry name" value="PPase_methylesterase_euk"/>
    <property type="match status" value="1"/>
</dbReference>
<dbReference type="PANTHER" id="PTHR14189">
    <property type="entry name" value="PROTEIN PHOSPHATASE METHYLESTERASE-1 RELATED"/>
    <property type="match status" value="1"/>
</dbReference>
<feature type="domain" description="AB hydrolase-1" evidence="9">
    <location>
        <begin position="110"/>
        <end position="360"/>
    </location>
</feature>
<evidence type="ECO:0000256" key="6">
    <source>
        <dbReference type="PIRNR" id="PIRNR022950"/>
    </source>
</evidence>
<dbReference type="InParanoid" id="A0A067Q931"/>
<sequence length="386" mass="42168">MSDLYRSALHGRIGKLPQLPHIQPPSSHNEEGEEEQEEWEDAEEGEEMDGLGALPSMGPPSGCVRYPPNPAFAPISASAYFASALQVQVPTRHLDFRVYYSPPSISGTVLVCHHGAGYSGLSYALFASEIRDLTHGEMGIFAFDARRHGKTQPTDGAADDDLSIQVLTQDLAELVMTVWPDPVGAPSILLVGHSMGGAVVVHACPVLVQSKYRVVGVVVLDVVEGTALEALPHMNTILNSRPDGFDSIEEGVEWHVKSNTIRNITSARVSVPSILVPSPPPTFAWRTPLRSTGEYWESWFTSLSIKFLSAPTARLLVLAGTDRLDKTLMIGQMQGKFQMTVLGGGVGHCLHEDDPRRLAETVVEFWKRHERVNIPKGKVVRRVGEV</sequence>
<comment type="catalytic activity">
    <reaction evidence="5">
        <text>[phosphatase 2A protein]-C-terminal L-leucine methyl ester + H2O = [phosphatase 2A protein]-C-terminal L-leucine + methanol + H(+)</text>
        <dbReference type="Rhea" id="RHEA:48548"/>
        <dbReference type="Rhea" id="RHEA-COMP:12134"/>
        <dbReference type="Rhea" id="RHEA-COMP:12135"/>
        <dbReference type="ChEBI" id="CHEBI:15377"/>
        <dbReference type="ChEBI" id="CHEBI:15378"/>
        <dbReference type="ChEBI" id="CHEBI:17790"/>
        <dbReference type="ChEBI" id="CHEBI:90516"/>
        <dbReference type="ChEBI" id="CHEBI:90517"/>
        <dbReference type="EC" id="3.1.1.89"/>
    </reaction>
</comment>
<accession>A0A067Q931</accession>
<dbReference type="SUPFAM" id="SSF53474">
    <property type="entry name" value="alpha/beta-Hydrolases"/>
    <property type="match status" value="1"/>
</dbReference>
<dbReference type="InterPro" id="IPR029058">
    <property type="entry name" value="AB_hydrolase_fold"/>
</dbReference>
<dbReference type="Proteomes" id="UP000027265">
    <property type="component" value="Unassembled WGS sequence"/>
</dbReference>
<feature type="region of interest" description="Disordered" evidence="8">
    <location>
        <begin position="16"/>
        <end position="60"/>
    </location>
</feature>
<evidence type="ECO:0000256" key="8">
    <source>
        <dbReference type="SAM" id="MobiDB-lite"/>
    </source>
</evidence>
<evidence type="ECO:0000256" key="3">
    <source>
        <dbReference type="ARBA" id="ARBA00022487"/>
    </source>
</evidence>
<keyword evidence="4 6" id="KW-0378">Hydrolase</keyword>
<dbReference type="Gene3D" id="3.40.50.1820">
    <property type="entry name" value="alpha/beta hydrolase"/>
    <property type="match status" value="1"/>
</dbReference>
<feature type="active site" evidence="7">
    <location>
        <position position="348"/>
    </location>
</feature>
<keyword evidence="11" id="KW-1185">Reference proteome</keyword>
<evidence type="ECO:0000256" key="7">
    <source>
        <dbReference type="PIRSR" id="PIRSR022950-1"/>
    </source>
</evidence>
<dbReference type="EMBL" id="KL197716">
    <property type="protein sequence ID" value="KDQ59111.1"/>
    <property type="molecule type" value="Genomic_DNA"/>
</dbReference>
<dbReference type="InterPro" id="IPR016812">
    <property type="entry name" value="PPase_methylesterase_euk"/>
</dbReference>
<evidence type="ECO:0000313" key="10">
    <source>
        <dbReference type="EMBL" id="KDQ59111.1"/>
    </source>
</evidence>
<keyword evidence="3 6" id="KW-0719">Serine esterase</keyword>
<organism evidence="10 11">
    <name type="scientific">Jaapia argillacea MUCL 33604</name>
    <dbReference type="NCBI Taxonomy" id="933084"/>
    <lineage>
        <taxon>Eukaryota</taxon>
        <taxon>Fungi</taxon>
        <taxon>Dikarya</taxon>
        <taxon>Basidiomycota</taxon>
        <taxon>Agaricomycotina</taxon>
        <taxon>Agaricomycetes</taxon>
        <taxon>Agaricomycetidae</taxon>
        <taxon>Jaapiales</taxon>
        <taxon>Jaapiaceae</taxon>
        <taxon>Jaapia</taxon>
    </lineage>
</organism>
<feature type="active site" evidence="7">
    <location>
        <position position="194"/>
    </location>
</feature>
<gene>
    <name evidence="10" type="ORF">JAAARDRAFT_128089</name>
</gene>
<dbReference type="PANTHER" id="PTHR14189:SF0">
    <property type="entry name" value="PROTEIN PHOSPHATASE METHYLESTERASE 1"/>
    <property type="match status" value="1"/>
</dbReference>
<dbReference type="GO" id="GO:0051723">
    <property type="term" value="F:protein methylesterase activity"/>
    <property type="evidence" value="ECO:0007669"/>
    <property type="project" value="UniProtKB-EC"/>
</dbReference>
<dbReference type="EC" id="3.1.1.-" evidence="6"/>
<evidence type="ECO:0000256" key="2">
    <source>
        <dbReference type="ARBA" id="ARBA00020672"/>
    </source>
</evidence>
<feature type="compositionally biased region" description="Acidic residues" evidence="8">
    <location>
        <begin position="31"/>
        <end position="49"/>
    </location>
</feature>
<dbReference type="InterPro" id="IPR000073">
    <property type="entry name" value="AB_hydrolase_1"/>
</dbReference>
<evidence type="ECO:0000256" key="1">
    <source>
        <dbReference type="ARBA" id="ARBA00008645"/>
    </source>
</evidence>
<evidence type="ECO:0000256" key="4">
    <source>
        <dbReference type="ARBA" id="ARBA00022801"/>
    </source>
</evidence>
<reference evidence="11" key="1">
    <citation type="journal article" date="2014" name="Proc. Natl. Acad. Sci. U.S.A.">
        <title>Extensive sampling of basidiomycete genomes demonstrates inadequacy of the white-rot/brown-rot paradigm for wood decay fungi.</title>
        <authorList>
            <person name="Riley R."/>
            <person name="Salamov A.A."/>
            <person name="Brown D.W."/>
            <person name="Nagy L.G."/>
            <person name="Floudas D."/>
            <person name="Held B.W."/>
            <person name="Levasseur A."/>
            <person name="Lombard V."/>
            <person name="Morin E."/>
            <person name="Otillar R."/>
            <person name="Lindquist E.A."/>
            <person name="Sun H."/>
            <person name="LaButti K.M."/>
            <person name="Schmutz J."/>
            <person name="Jabbour D."/>
            <person name="Luo H."/>
            <person name="Baker S.E."/>
            <person name="Pisabarro A.G."/>
            <person name="Walton J.D."/>
            <person name="Blanchette R.A."/>
            <person name="Henrissat B."/>
            <person name="Martin F."/>
            <person name="Cullen D."/>
            <person name="Hibbett D.S."/>
            <person name="Grigoriev I.V."/>
        </authorList>
    </citation>
    <scope>NUCLEOTIDE SEQUENCE [LARGE SCALE GENOMIC DNA]</scope>
    <source>
        <strain evidence="11">MUCL 33604</strain>
    </source>
</reference>
<feature type="active site" evidence="7">
    <location>
        <position position="221"/>
    </location>
</feature>
<dbReference type="FunCoup" id="A0A067Q931">
    <property type="interactions" value="525"/>
</dbReference>
<dbReference type="OrthoDB" id="194865at2759"/>
<dbReference type="STRING" id="933084.A0A067Q931"/>
<comment type="function">
    <text evidence="6">Demethylates proteins that have been reversibly carboxymethylated.</text>
</comment>
<proteinExistence type="inferred from homology"/>
<dbReference type="Pfam" id="PF12697">
    <property type="entry name" value="Abhydrolase_6"/>
    <property type="match status" value="1"/>
</dbReference>
<dbReference type="AlphaFoldDB" id="A0A067Q931"/>
<evidence type="ECO:0000256" key="5">
    <source>
        <dbReference type="ARBA" id="ARBA00049203"/>
    </source>
</evidence>
<dbReference type="HOGENOM" id="CLU_024818_3_1_1"/>
<evidence type="ECO:0000313" key="11">
    <source>
        <dbReference type="Proteomes" id="UP000027265"/>
    </source>
</evidence>
<protein>
    <recommendedName>
        <fullName evidence="2 6">Protein phosphatase methylesterase 1</fullName>
        <shortName evidence="6">PME-1</shortName>
        <ecNumber evidence="6">3.1.1.-</ecNumber>
    </recommendedName>
</protein>
<name>A0A067Q931_9AGAM</name>
<evidence type="ECO:0000259" key="9">
    <source>
        <dbReference type="Pfam" id="PF12697"/>
    </source>
</evidence>
<comment type="similarity">
    <text evidence="1 6">Belongs to the AB hydrolase superfamily.</text>
</comment>